<reference evidence="2 3" key="1">
    <citation type="journal article" date="2014" name="Proc. Natl. Acad. Sci. U.S.A.">
        <title>Functional characterization of flavobacteria rhodopsins reveals a unique class of light-driven chloride pump in bacteria.</title>
        <authorList>
            <person name="Yoshizawa S."/>
            <person name="Kumagai Y."/>
            <person name="Kim H."/>
            <person name="Ogura Y."/>
            <person name="Hayashi T."/>
            <person name="Iwasaki W."/>
            <person name="DeLong E.F."/>
            <person name="Kogure K."/>
        </authorList>
    </citation>
    <scope>NUCLEOTIDE SEQUENCE [LARGE SCALE GENOMIC DNA]</scope>
    <source>
        <strain evidence="2 3">S1-08</strain>
    </source>
</reference>
<keyword evidence="1" id="KW-0472">Membrane</keyword>
<dbReference type="Proteomes" id="UP000031760">
    <property type="component" value="Chromosome"/>
</dbReference>
<keyword evidence="1" id="KW-0812">Transmembrane</keyword>
<evidence type="ECO:0000313" key="2">
    <source>
        <dbReference type="EMBL" id="BAO56491.1"/>
    </source>
</evidence>
<dbReference type="STRING" id="1454201.NMS_2482"/>
<feature type="transmembrane region" description="Helical" evidence="1">
    <location>
        <begin position="18"/>
        <end position="38"/>
    </location>
</feature>
<accession>W8W0K6</accession>
<keyword evidence="2" id="KW-0132">Cell division</keyword>
<dbReference type="AlphaFoldDB" id="W8W0K6"/>
<dbReference type="GO" id="GO:0051301">
    <property type="term" value="P:cell division"/>
    <property type="evidence" value="ECO:0007669"/>
    <property type="project" value="UniProtKB-KW"/>
</dbReference>
<proteinExistence type="predicted"/>
<protein>
    <submittedName>
        <fullName evidence="2">Cell division protein DivIC (FtsB), stabilizes FtsL against RasP cleavage</fullName>
    </submittedName>
</protein>
<evidence type="ECO:0000256" key="1">
    <source>
        <dbReference type="SAM" id="Phobius"/>
    </source>
</evidence>
<organism evidence="2 3">
    <name type="scientific">Nonlabens marinus S1-08</name>
    <dbReference type="NCBI Taxonomy" id="1454201"/>
    <lineage>
        <taxon>Bacteria</taxon>
        <taxon>Pseudomonadati</taxon>
        <taxon>Bacteroidota</taxon>
        <taxon>Flavobacteriia</taxon>
        <taxon>Flavobacteriales</taxon>
        <taxon>Flavobacteriaceae</taxon>
        <taxon>Nonlabens</taxon>
    </lineage>
</organism>
<evidence type="ECO:0000313" key="3">
    <source>
        <dbReference type="Proteomes" id="UP000031760"/>
    </source>
</evidence>
<keyword evidence="3" id="KW-1185">Reference proteome</keyword>
<dbReference type="HOGENOM" id="CLU_148655_2_0_10"/>
<dbReference type="EMBL" id="AP014548">
    <property type="protein sequence ID" value="BAO56491.1"/>
    <property type="molecule type" value="Genomic_DNA"/>
</dbReference>
<keyword evidence="1" id="KW-1133">Transmembrane helix</keyword>
<name>W8W0K6_9FLAO</name>
<gene>
    <name evidence="2" type="ORF">NMS_2482</name>
</gene>
<keyword evidence="2" id="KW-0131">Cell cycle</keyword>
<dbReference type="KEGG" id="nmf:NMS_2482"/>
<sequence>MEFMKWQQLKKKWYFNKYLIITAFFIVWIGFLDTNAWFTSHRALDKQINEKEQTADFYMRGIAADKARIQQLQDSVGLEKFGRERYLMRKENEEVYIIEYADSIKQND</sequence>